<evidence type="ECO:0000313" key="6">
    <source>
        <dbReference type="EMBL" id="KAK5955429.1"/>
    </source>
</evidence>
<dbReference type="PANTHER" id="PTHR23502">
    <property type="entry name" value="MAJOR FACILITATOR SUPERFAMILY"/>
    <property type="match status" value="1"/>
</dbReference>
<feature type="transmembrane region" description="Helical" evidence="5">
    <location>
        <begin position="39"/>
        <end position="56"/>
    </location>
</feature>
<feature type="transmembrane region" description="Helical" evidence="5">
    <location>
        <begin position="99"/>
        <end position="120"/>
    </location>
</feature>
<accession>A0AAN8I757</accession>
<evidence type="ECO:0000256" key="2">
    <source>
        <dbReference type="ARBA" id="ARBA00022692"/>
    </source>
</evidence>
<keyword evidence="7" id="KW-1185">Reference proteome</keyword>
<keyword evidence="2 5" id="KW-0812">Transmembrane</keyword>
<dbReference type="Gene3D" id="1.20.1250.20">
    <property type="entry name" value="MFS general substrate transporter like domains"/>
    <property type="match status" value="1"/>
</dbReference>
<keyword evidence="3 5" id="KW-1133">Transmembrane helix</keyword>
<dbReference type="InterPro" id="IPR036259">
    <property type="entry name" value="MFS_trans_sf"/>
</dbReference>
<dbReference type="PANTHER" id="PTHR23502:SF30">
    <property type="entry name" value="TRANSPORTER, PUTATIVE (AFU_ORTHOLOGUE AFUA_8G04702)-RELATED"/>
    <property type="match status" value="1"/>
</dbReference>
<dbReference type="Pfam" id="PF07690">
    <property type="entry name" value="MFS_1"/>
    <property type="match status" value="1"/>
</dbReference>
<evidence type="ECO:0008006" key="8">
    <source>
        <dbReference type="Google" id="ProtNLM"/>
    </source>
</evidence>
<organism evidence="6 7">
    <name type="scientific">Knufia fluminis</name>
    <dbReference type="NCBI Taxonomy" id="191047"/>
    <lineage>
        <taxon>Eukaryota</taxon>
        <taxon>Fungi</taxon>
        <taxon>Dikarya</taxon>
        <taxon>Ascomycota</taxon>
        <taxon>Pezizomycotina</taxon>
        <taxon>Eurotiomycetes</taxon>
        <taxon>Chaetothyriomycetidae</taxon>
        <taxon>Chaetothyriales</taxon>
        <taxon>Trichomeriaceae</taxon>
        <taxon>Knufia</taxon>
    </lineage>
</organism>
<protein>
    <recommendedName>
        <fullName evidence="8">Major facilitator superfamily (MFS) profile domain-containing protein</fullName>
    </recommendedName>
</protein>
<dbReference type="Proteomes" id="UP001316803">
    <property type="component" value="Unassembled WGS sequence"/>
</dbReference>
<dbReference type="GO" id="GO:0022857">
    <property type="term" value="F:transmembrane transporter activity"/>
    <property type="evidence" value="ECO:0007669"/>
    <property type="project" value="InterPro"/>
</dbReference>
<sequence>MTVEREFVPGTVHLVDLEGEAFTGCLFWQPLALQYGKRPVYLISILATAGIMMWAAHTNTNGQWIANKVVQGFVGAPIESLCEVSVTDIYFTHERGQYLALYGLFLAGSNFFAPIIAGFIADGQGWKWVLYWCAIFCVIGFVYLFLFMEETNYARSTITGQESKTASGTQTPVEPVLDAAGSEEKNNLKVAPSPVSTEEETGQMARPTKTYLQKIRLFEPGAFSKPNRLPRMVARPLIFLTFPIIAYSGFCYGSNLVWFNVLNATASLILSGEPYNFAASMVGLSYLSPLIGVFLGAGYTGTFGDWFMVRMARAKGGVMEPEHRLWLFCASVVLIPFGLILWGVGAAQHVHWFGLIVAMCVIAMTNTIGLQISLAYCIDTYRDLAGEATITVILVRNTMSFAIGYGVTPWVTNMGYQNAFITAAFAGLAQVLTFLVFVKWGKQWRRASAERFLKYVREMQDAGLGH</sequence>
<keyword evidence="4 5" id="KW-0472">Membrane</keyword>
<reference evidence="6 7" key="1">
    <citation type="submission" date="2022-12" db="EMBL/GenBank/DDBJ databases">
        <title>Genomic features and morphological characterization of a novel Knufia sp. strain isolated from spacecraft assembly facility.</title>
        <authorList>
            <person name="Teixeira M."/>
            <person name="Chander A.M."/>
            <person name="Stajich J.E."/>
            <person name="Venkateswaran K."/>
        </authorList>
    </citation>
    <scope>NUCLEOTIDE SEQUENCE [LARGE SCALE GENOMIC DNA]</scope>
    <source>
        <strain evidence="6 7">FJI-L2-BK-P2</strain>
    </source>
</reference>
<evidence type="ECO:0000256" key="4">
    <source>
        <dbReference type="ARBA" id="ARBA00023136"/>
    </source>
</evidence>
<feature type="transmembrane region" description="Helical" evidence="5">
    <location>
        <begin position="126"/>
        <end position="146"/>
    </location>
</feature>
<evidence type="ECO:0000256" key="1">
    <source>
        <dbReference type="ARBA" id="ARBA00004141"/>
    </source>
</evidence>
<dbReference type="InterPro" id="IPR011701">
    <property type="entry name" value="MFS"/>
</dbReference>
<dbReference type="AlphaFoldDB" id="A0AAN8I757"/>
<comment type="caution">
    <text evidence="6">The sequence shown here is derived from an EMBL/GenBank/DDBJ whole genome shotgun (WGS) entry which is preliminary data.</text>
</comment>
<evidence type="ECO:0000313" key="7">
    <source>
        <dbReference type="Proteomes" id="UP001316803"/>
    </source>
</evidence>
<feature type="transmembrane region" description="Helical" evidence="5">
    <location>
        <begin position="237"/>
        <end position="258"/>
    </location>
</feature>
<dbReference type="EMBL" id="JAKLMC020000006">
    <property type="protein sequence ID" value="KAK5955429.1"/>
    <property type="molecule type" value="Genomic_DNA"/>
</dbReference>
<dbReference type="GO" id="GO:0005886">
    <property type="term" value="C:plasma membrane"/>
    <property type="evidence" value="ECO:0007669"/>
    <property type="project" value="TreeGrafter"/>
</dbReference>
<feature type="transmembrane region" description="Helical" evidence="5">
    <location>
        <begin position="388"/>
        <end position="407"/>
    </location>
</feature>
<feature type="transmembrane region" description="Helical" evidence="5">
    <location>
        <begin position="350"/>
        <end position="376"/>
    </location>
</feature>
<evidence type="ECO:0000256" key="3">
    <source>
        <dbReference type="ARBA" id="ARBA00022989"/>
    </source>
</evidence>
<gene>
    <name evidence="6" type="ORF">OHC33_003067</name>
</gene>
<evidence type="ECO:0000256" key="5">
    <source>
        <dbReference type="SAM" id="Phobius"/>
    </source>
</evidence>
<proteinExistence type="predicted"/>
<feature type="transmembrane region" description="Helical" evidence="5">
    <location>
        <begin position="278"/>
        <end position="304"/>
    </location>
</feature>
<dbReference type="SUPFAM" id="SSF103473">
    <property type="entry name" value="MFS general substrate transporter"/>
    <property type="match status" value="1"/>
</dbReference>
<comment type="subcellular location">
    <subcellularLocation>
        <location evidence="1">Membrane</location>
        <topology evidence="1">Multi-pass membrane protein</topology>
    </subcellularLocation>
</comment>
<feature type="transmembrane region" description="Helical" evidence="5">
    <location>
        <begin position="325"/>
        <end position="344"/>
    </location>
</feature>
<feature type="transmembrane region" description="Helical" evidence="5">
    <location>
        <begin position="419"/>
        <end position="438"/>
    </location>
</feature>
<name>A0AAN8I757_9EURO</name>